<dbReference type="Pfam" id="PF05593">
    <property type="entry name" value="RHS_repeat"/>
    <property type="match status" value="1"/>
</dbReference>
<feature type="non-terminal residue" evidence="1">
    <location>
        <position position="96"/>
    </location>
</feature>
<dbReference type="EMBL" id="QNRR01000029">
    <property type="protein sequence ID" value="RBP35071.1"/>
    <property type="molecule type" value="Genomic_DNA"/>
</dbReference>
<gene>
    <name evidence="1" type="ORF">DES53_1291</name>
</gene>
<organism evidence="1 2">
    <name type="scientific">Roseimicrobium gellanilyticum</name>
    <dbReference type="NCBI Taxonomy" id="748857"/>
    <lineage>
        <taxon>Bacteria</taxon>
        <taxon>Pseudomonadati</taxon>
        <taxon>Verrucomicrobiota</taxon>
        <taxon>Verrucomicrobiia</taxon>
        <taxon>Verrucomicrobiales</taxon>
        <taxon>Verrucomicrobiaceae</taxon>
        <taxon>Roseimicrobium</taxon>
    </lineage>
</organism>
<comment type="caution">
    <text evidence="1">The sequence shown here is derived from an EMBL/GenBank/DDBJ whole genome shotgun (WGS) entry which is preliminary data.</text>
</comment>
<evidence type="ECO:0000313" key="2">
    <source>
        <dbReference type="Proteomes" id="UP000253426"/>
    </source>
</evidence>
<dbReference type="RefSeq" id="WP_147263768.1">
    <property type="nucleotide sequence ID" value="NZ_QNRR01000029.1"/>
</dbReference>
<dbReference type="InterPro" id="IPR031325">
    <property type="entry name" value="RHS_repeat"/>
</dbReference>
<evidence type="ECO:0000313" key="1">
    <source>
        <dbReference type="EMBL" id="RBP35071.1"/>
    </source>
</evidence>
<dbReference type="InterPro" id="IPR006530">
    <property type="entry name" value="YD"/>
</dbReference>
<dbReference type="Proteomes" id="UP000253426">
    <property type="component" value="Unassembled WGS sequence"/>
</dbReference>
<accession>A0A366H215</accession>
<protein>
    <submittedName>
        <fullName evidence="1">YD repeat-containing protein</fullName>
    </submittedName>
</protein>
<dbReference type="OrthoDB" id="173920at2"/>
<keyword evidence="2" id="KW-1185">Reference proteome</keyword>
<reference evidence="1 2" key="1">
    <citation type="submission" date="2018-06" db="EMBL/GenBank/DDBJ databases">
        <title>Genomic Encyclopedia of Type Strains, Phase IV (KMG-IV): sequencing the most valuable type-strain genomes for metagenomic binning, comparative biology and taxonomic classification.</title>
        <authorList>
            <person name="Goeker M."/>
        </authorList>
    </citation>
    <scope>NUCLEOTIDE SEQUENCE [LARGE SCALE GENOMIC DNA]</scope>
    <source>
        <strain evidence="1 2">DSM 25532</strain>
    </source>
</reference>
<name>A0A366H215_9BACT</name>
<dbReference type="Gene3D" id="2.180.10.10">
    <property type="entry name" value="RHS repeat-associated core"/>
    <property type="match status" value="1"/>
</dbReference>
<sequence length="96" mass="10445">MSTEVSREFTHAYTYDLAGNRIATAYGTGRIETRTFDALNRPVSITEGGRTTSYHYDLAGRAVGQLSGNGQWATSHYDAQGRLVRRTLREGTGGGS</sequence>
<proteinExistence type="predicted"/>
<dbReference type="AlphaFoldDB" id="A0A366H215"/>
<dbReference type="NCBIfam" id="TIGR01643">
    <property type="entry name" value="YD_repeat_2x"/>
    <property type="match status" value="1"/>
</dbReference>